<keyword evidence="1" id="KW-0560">Oxidoreductase</keyword>
<dbReference type="Gene3D" id="3.40.50.1970">
    <property type="match status" value="1"/>
</dbReference>
<evidence type="ECO:0000313" key="5">
    <source>
        <dbReference type="Proteomes" id="UP001239795"/>
    </source>
</evidence>
<dbReference type="PANTHER" id="PTHR11496">
    <property type="entry name" value="ALCOHOL DEHYDROGENASE"/>
    <property type="match status" value="1"/>
</dbReference>
<comment type="caution">
    <text evidence="4">The sequence shown here is derived from an EMBL/GenBank/DDBJ whole genome shotgun (WGS) entry which is preliminary data.</text>
</comment>
<dbReference type="EMBL" id="MLGG01000001">
    <property type="protein sequence ID" value="KAK1468660.1"/>
    <property type="molecule type" value="Genomic_DNA"/>
</dbReference>
<dbReference type="CDD" id="cd08192">
    <property type="entry name" value="MAR-like"/>
    <property type="match status" value="1"/>
</dbReference>
<dbReference type="SUPFAM" id="SSF56796">
    <property type="entry name" value="Dehydroquinate synthase-like"/>
    <property type="match status" value="1"/>
</dbReference>
<dbReference type="Pfam" id="PF00465">
    <property type="entry name" value="Fe-ADH"/>
    <property type="match status" value="1"/>
</dbReference>
<feature type="domain" description="Fe-containing alcohol dehydrogenase-like C-terminal" evidence="3">
    <location>
        <begin position="223"/>
        <end position="420"/>
    </location>
</feature>
<dbReference type="InterPro" id="IPR056798">
    <property type="entry name" value="ADH_Fe_C"/>
</dbReference>
<dbReference type="InterPro" id="IPR001670">
    <property type="entry name" value="ADH_Fe/GldA"/>
</dbReference>
<evidence type="ECO:0000256" key="1">
    <source>
        <dbReference type="ARBA" id="ARBA00023002"/>
    </source>
</evidence>
<protein>
    <submittedName>
        <fullName evidence="4">Alcohol dehydrogenase</fullName>
    </submittedName>
</protein>
<dbReference type="PANTHER" id="PTHR11496:SF107">
    <property type="entry name" value="ALCOHOL DEHYDROGENASE, PUTATIVE (AFU_ORTHOLOGUE AFUA_1G06800)-RELATED"/>
    <property type="match status" value="1"/>
</dbReference>
<keyword evidence="5" id="KW-1185">Reference proteome</keyword>
<dbReference type="GO" id="GO:0046872">
    <property type="term" value="F:metal ion binding"/>
    <property type="evidence" value="ECO:0007669"/>
    <property type="project" value="InterPro"/>
</dbReference>
<evidence type="ECO:0000313" key="4">
    <source>
        <dbReference type="EMBL" id="KAK1468660.1"/>
    </source>
</evidence>
<evidence type="ECO:0000259" key="2">
    <source>
        <dbReference type="Pfam" id="PF00465"/>
    </source>
</evidence>
<evidence type="ECO:0000259" key="3">
    <source>
        <dbReference type="Pfam" id="PF25137"/>
    </source>
</evidence>
<dbReference type="GO" id="GO:0004022">
    <property type="term" value="F:alcohol dehydrogenase (NAD+) activity"/>
    <property type="evidence" value="ECO:0007669"/>
    <property type="project" value="TreeGrafter"/>
</dbReference>
<gene>
    <name evidence="4" type="ORF">CMEL01_00427</name>
</gene>
<name>A0AAI9XZA4_9PEZI</name>
<dbReference type="AlphaFoldDB" id="A0AAI9XZA4"/>
<feature type="domain" description="Alcohol dehydrogenase iron-type/glycerol dehydrogenase GldA" evidence="2">
    <location>
        <begin position="38"/>
        <end position="210"/>
    </location>
</feature>
<sequence>MSVKSNDEVFRPAFPAIPAMERPPTMVSYGLPFERASVKHITGTFGCRHIYVLVSKGLASHSDSLEKLEASLQDHHAGTWMGMPAHTPYDALIPILQDIRKKAADCIVTLGGGSLADGAKMLTYALANGIESVEDLVRLEASYLKPDLGAIARGEGASLGNAPTIPLVFIPTTLSGAEYSKFAGCTNPANHMKVQFTHPGMFAKLVILDPELCRSTPDWVWRSTGVRAIDHCVENICSSRPKPESDEACLEGLGLLTKSLLRYVKEPNDMAARLDGQLGCNKAMTGLAVHVPCGASHGIGHNLGPLGVGHGQTSCILLPSVMKYNASVNSQRQTIIVDKLWSEPEVAQVLNKHGLAQGEVDAGDMLRAIFDELNMPKSLESVGVSRKQWEILARNSLADGFCHANAIPLLHAQQVKDILEMCSDPAAQ</sequence>
<dbReference type="Gene3D" id="1.20.1090.10">
    <property type="entry name" value="Dehydroquinate synthase-like - alpha domain"/>
    <property type="match status" value="1"/>
</dbReference>
<reference evidence="4 5" key="1">
    <citation type="submission" date="2016-10" db="EMBL/GenBank/DDBJ databases">
        <title>The genome sequence of Colletotrichum fioriniae PJ7.</title>
        <authorList>
            <person name="Baroncelli R."/>
        </authorList>
    </citation>
    <scope>NUCLEOTIDE SEQUENCE [LARGE SCALE GENOMIC DNA]</scope>
    <source>
        <strain evidence="4">Col 31</strain>
    </source>
</reference>
<organism evidence="4 5">
    <name type="scientific">Colletotrichum melonis</name>
    <dbReference type="NCBI Taxonomy" id="1209925"/>
    <lineage>
        <taxon>Eukaryota</taxon>
        <taxon>Fungi</taxon>
        <taxon>Dikarya</taxon>
        <taxon>Ascomycota</taxon>
        <taxon>Pezizomycotina</taxon>
        <taxon>Sordariomycetes</taxon>
        <taxon>Hypocreomycetidae</taxon>
        <taxon>Glomerellales</taxon>
        <taxon>Glomerellaceae</taxon>
        <taxon>Colletotrichum</taxon>
        <taxon>Colletotrichum acutatum species complex</taxon>
    </lineage>
</organism>
<proteinExistence type="predicted"/>
<accession>A0AAI9XZA4</accession>
<dbReference type="Pfam" id="PF25137">
    <property type="entry name" value="ADH_Fe_C"/>
    <property type="match status" value="1"/>
</dbReference>
<dbReference type="Proteomes" id="UP001239795">
    <property type="component" value="Unassembled WGS sequence"/>
</dbReference>
<dbReference type="InterPro" id="IPR039697">
    <property type="entry name" value="Alcohol_dehydrogenase_Fe"/>
</dbReference>
<dbReference type="GO" id="GO:0005739">
    <property type="term" value="C:mitochondrion"/>
    <property type="evidence" value="ECO:0007669"/>
    <property type="project" value="TreeGrafter"/>
</dbReference>